<reference evidence="1" key="2">
    <citation type="submission" date="2023-05" db="EMBL/GenBank/DDBJ databases">
        <authorList>
            <consortium name="Lawrence Berkeley National Laboratory"/>
            <person name="Steindorff A."/>
            <person name="Hensen N."/>
            <person name="Bonometti L."/>
            <person name="Westerberg I."/>
            <person name="Brannstrom I.O."/>
            <person name="Guillou S."/>
            <person name="Cros-Aarteil S."/>
            <person name="Calhoun S."/>
            <person name="Haridas S."/>
            <person name="Kuo A."/>
            <person name="Mondo S."/>
            <person name="Pangilinan J."/>
            <person name="Riley R."/>
            <person name="Labutti K."/>
            <person name="Andreopoulos B."/>
            <person name="Lipzen A."/>
            <person name="Chen C."/>
            <person name="Yanf M."/>
            <person name="Daum C."/>
            <person name="Ng V."/>
            <person name="Clum A."/>
            <person name="Ohm R."/>
            <person name="Martin F."/>
            <person name="Silar P."/>
            <person name="Natvig D."/>
            <person name="Lalanne C."/>
            <person name="Gautier V."/>
            <person name="Ament-Velasquez S.L."/>
            <person name="Kruys A."/>
            <person name="Hutchinson M.I."/>
            <person name="Powell A.J."/>
            <person name="Barry K."/>
            <person name="Miller A.N."/>
            <person name="Grigoriev I.V."/>
            <person name="Debuchy R."/>
            <person name="Gladieux P."/>
            <person name="Thoren M.H."/>
            <person name="Johannesson H."/>
        </authorList>
    </citation>
    <scope>NUCLEOTIDE SEQUENCE</scope>
    <source>
        <strain evidence="1">CBS 731.68</strain>
    </source>
</reference>
<keyword evidence="2" id="KW-1185">Reference proteome</keyword>
<organism evidence="1 2">
    <name type="scientific">Parathielavia appendiculata</name>
    <dbReference type="NCBI Taxonomy" id="2587402"/>
    <lineage>
        <taxon>Eukaryota</taxon>
        <taxon>Fungi</taxon>
        <taxon>Dikarya</taxon>
        <taxon>Ascomycota</taxon>
        <taxon>Pezizomycotina</taxon>
        <taxon>Sordariomycetes</taxon>
        <taxon>Sordariomycetidae</taxon>
        <taxon>Sordariales</taxon>
        <taxon>Chaetomiaceae</taxon>
        <taxon>Parathielavia</taxon>
    </lineage>
</organism>
<comment type="caution">
    <text evidence="1">The sequence shown here is derived from an EMBL/GenBank/DDBJ whole genome shotgun (WGS) entry which is preliminary data.</text>
</comment>
<gene>
    <name evidence="1" type="ORF">N657DRAFT_248109</name>
</gene>
<accession>A0AAN6TT84</accession>
<name>A0AAN6TT84_9PEZI</name>
<dbReference type="EMBL" id="MU853245">
    <property type="protein sequence ID" value="KAK4119725.1"/>
    <property type="molecule type" value="Genomic_DNA"/>
</dbReference>
<sequence>MWGESGTKLGSPSESRGEMLLVWRVACHSRRSPHNRFFRPVVLCCRVCCYGFRPPAEELSHSAAGRERAARSVRSRSTALHVYVRDFKRGLGYNDPVGYVTSQTREFVGCHDLTNNRSHGGRPFSVVAMRQSAGRLHSVNQLARWYCAAKMMNAGMAQPRVLTSRITIAHSRLPG</sequence>
<proteinExistence type="predicted"/>
<dbReference type="RefSeq" id="XP_062643498.1">
    <property type="nucleotide sequence ID" value="XM_062786423.1"/>
</dbReference>
<evidence type="ECO:0000313" key="2">
    <source>
        <dbReference type="Proteomes" id="UP001302602"/>
    </source>
</evidence>
<dbReference type="Proteomes" id="UP001302602">
    <property type="component" value="Unassembled WGS sequence"/>
</dbReference>
<dbReference type="AlphaFoldDB" id="A0AAN6TT84"/>
<protein>
    <submittedName>
        <fullName evidence="1">Uncharacterized protein</fullName>
    </submittedName>
</protein>
<dbReference type="GeneID" id="87823189"/>
<evidence type="ECO:0000313" key="1">
    <source>
        <dbReference type="EMBL" id="KAK4119725.1"/>
    </source>
</evidence>
<reference evidence="1" key="1">
    <citation type="journal article" date="2023" name="Mol. Phylogenet. Evol.">
        <title>Genome-scale phylogeny and comparative genomics of the fungal order Sordariales.</title>
        <authorList>
            <person name="Hensen N."/>
            <person name="Bonometti L."/>
            <person name="Westerberg I."/>
            <person name="Brannstrom I.O."/>
            <person name="Guillou S."/>
            <person name="Cros-Aarteil S."/>
            <person name="Calhoun S."/>
            <person name="Haridas S."/>
            <person name="Kuo A."/>
            <person name="Mondo S."/>
            <person name="Pangilinan J."/>
            <person name="Riley R."/>
            <person name="LaButti K."/>
            <person name="Andreopoulos B."/>
            <person name="Lipzen A."/>
            <person name="Chen C."/>
            <person name="Yan M."/>
            <person name="Daum C."/>
            <person name="Ng V."/>
            <person name="Clum A."/>
            <person name="Steindorff A."/>
            <person name="Ohm R.A."/>
            <person name="Martin F."/>
            <person name="Silar P."/>
            <person name="Natvig D.O."/>
            <person name="Lalanne C."/>
            <person name="Gautier V."/>
            <person name="Ament-Velasquez S.L."/>
            <person name="Kruys A."/>
            <person name="Hutchinson M.I."/>
            <person name="Powell A.J."/>
            <person name="Barry K."/>
            <person name="Miller A.N."/>
            <person name="Grigoriev I.V."/>
            <person name="Debuchy R."/>
            <person name="Gladieux P."/>
            <person name="Hiltunen Thoren M."/>
            <person name="Johannesson H."/>
        </authorList>
    </citation>
    <scope>NUCLEOTIDE SEQUENCE</scope>
    <source>
        <strain evidence="1">CBS 731.68</strain>
    </source>
</reference>